<feature type="domain" description="Glycosyltransferase subfamily 4-like N-terminal" evidence="3">
    <location>
        <begin position="20"/>
        <end position="146"/>
    </location>
</feature>
<dbReference type="GO" id="GO:0016757">
    <property type="term" value="F:glycosyltransferase activity"/>
    <property type="evidence" value="ECO:0007669"/>
    <property type="project" value="UniProtKB-KW"/>
</dbReference>
<evidence type="ECO:0000256" key="1">
    <source>
        <dbReference type="ARBA" id="ARBA00022676"/>
    </source>
</evidence>
<dbReference type="EMBL" id="CP065989">
    <property type="protein sequence ID" value="QQB15392.1"/>
    <property type="molecule type" value="Genomic_DNA"/>
</dbReference>
<dbReference type="InterPro" id="IPR028098">
    <property type="entry name" value="Glyco_trans_4-like_N"/>
</dbReference>
<gene>
    <name evidence="4" type="ORF">I6H47_05470</name>
</gene>
<dbReference type="RefSeq" id="WP_137827013.1">
    <property type="nucleotide sequence ID" value="NZ_CP065989.1"/>
</dbReference>
<organism evidence="4 5">
    <name type="scientific">Brevibacterium casei</name>
    <dbReference type="NCBI Taxonomy" id="33889"/>
    <lineage>
        <taxon>Bacteria</taxon>
        <taxon>Bacillati</taxon>
        <taxon>Actinomycetota</taxon>
        <taxon>Actinomycetes</taxon>
        <taxon>Micrococcales</taxon>
        <taxon>Brevibacteriaceae</taxon>
        <taxon>Brevibacterium</taxon>
    </lineage>
</organism>
<dbReference type="AlphaFoldDB" id="A0A7T4A157"/>
<evidence type="ECO:0000313" key="4">
    <source>
        <dbReference type="EMBL" id="QQB15392.1"/>
    </source>
</evidence>
<accession>A0A7T4A157</accession>
<proteinExistence type="predicted"/>
<keyword evidence="1" id="KW-0328">Glycosyltransferase</keyword>
<keyword evidence="2 4" id="KW-0808">Transferase</keyword>
<dbReference type="SUPFAM" id="SSF53756">
    <property type="entry name" value="UDP-Glycosyltransferase/glycogen phosphorylase"/>
    <property type="match status" value="1"/>
</dbReference>
<evidence type="ECO:0000259" key="3">
    <source>
        <dbReference type="Pfam" id="PF13579"/>
    </source>
</evidence>
<protein>
    <submittedName>
        <fullName evidence="4">Glycosyltransferase</fullName>
    </submittedName>
</protein>
<evidence type="ECO:0000313" key="5">
    <source>
        <dbReference type="Proteomes" id="UP000595374"/>
    </source>
</evidence>
<dbReference type="Gene3D" id="3.40.50.2000">
    <property type="entry name" value="Glycogen Phosphorylase B"/>
    <property type="match status" value="1"/>
</dbReference>
<dbReference type="Proteomes" id="UP000595374">
    <property type="component" value="Chromosome"/>
</dbReference>
<dbReference type="Pfam" id="PF13579">
    <property type="entry name" value="Glyco_trans_4_4"/>
    <property type="match status" value="1"/>
</dbReference>
<sequence length="365" mass="39469">MRAMKVLSIPHRHPYVEAITEHAAVTLVPAPLPGGADAPAGYAQFDMDNWISGQFETFDIVHVHFGFELVPHAVLRRFVDDLRRHEVPLLVTVHDLDNPQLLPAGQAEFHRRLELLVRSAARIITLTPGAQAEIADRWHLDAEVIAHPPLGSGLPAGREDVGSDRVGTPASAPARFAVGVLVKDARPSVDLDGIAALARTLHQDDELREATSLTVLRRPVVRQGREAEVARLAAVLAETGMPAPVVAERMSDSELEQWLADLDCLVLPYSHGTHSGLLELANDLGTMVLHSPIGHLSEQRPGQNISVDFHDRSALTGALRRAAERPPLRPIAPAAHRAALARVRSAHTEIYRALAAMSTAGRAGA</sequence>
<name>A0A7T4A157_9MICO</name>
<reference evidence="4 5" key="1">
    <citation type="submission" date="2020-12" db="EMBL/GenBank/DDBJ databases">
        <title>FDA dAtabase for Regulatory Grade micrObial Sequences (FDA-ARGOS): Supporting development and validation of Infectious Disease Dx tests.</title>
        <authorList>
            <person name="Sproer C."/>
            <person name="Gronow S."/>
            <person name="Severitt S."/>
            <person name="Schroder I."/>
            <person name="Tallon L."/>
            <person name="Sadzewicz L."/>
            <person name="Zhao X."/>
            <person name="Boylan J."/>
            <person name="Ott S."/>
            <person name="Bowen H."/>
            <person name="Vavikolanu K."/>
            <person name="Mehta A."/>
            <person name="Aluvathingal J."/>
            <person name="Nadendla S."/>
            <person name="Lowell S."/>
            <person name="Myers T."/>
            <person name="Yan Y."/>
            <person name="Sichtig H."/>
        </authorList>
    </citation>
    <scope>NUCLEOTIDE SEQUENCE [LARGE SCALE GENOMIC DNA]</scope>
    <source>
        <strain evidence="4 5">FDAARGOS_990</strain>
    </source>
</reference>
<evidence type="ECO:0000256" key="2">
    <source>
        <dbReference type="ARBA" id="ARBA00022679"/>
    </source>
</evidence>